<dbReference type="GO" id="GO:0004826">
    <property type="term" value="F:phenylalanine-tRNA ligase activity"/>
    <property type="evidence" value="ECO:0007669"/>
    <property type="project" value="UniProtKB-UniRule"/>
</dbReference>
<keyword evidence="4 15" id="KW-0820">tRNA-binding</keyword>
<dbReference type="SUPFAM" id="SSF54991">
    <property type="entry name" value="Anticodon-binding domain of PheRS"/>
    <property type="match status" value="1"/>
</dbReference>
<dbReference type="CDD" id="cd00769">
    <property type="entry name" value="PheRS_beta_core"/>
    <property type="match status" value="1"/>
</dbReference>
<evidence type="ECO:0000256" key="8">
    <source>
        <dbReference type="ARBA" id="ARBA00022840"/>
    </source>
</evidence>
<keyword evidence="8 14" id="KW-0067">ATP-binding</keyword>
<dbReference type="PROSITE" id="PS50886">
    <property type="entry name" value="TRBD"/>
    <property type="match status" value="1"/>
</dbReference>
<dbReference type="PANTHER" id="PTHR10947:SF0">
    <property type="entry name" value="PHENYLALANINE--TRNA LIGASE BETA SUBUNIT"/>
    <property type="match status" value="1"/>
</dbReference>
<feature type="domain" description="FDX-ACB" evidence="17">
    <location>
        <begin position="672"/>
        <end position="759"/>
    </location>
</feature>
<dbReference type="InterPro" id="IPR036690">
    <property type="entry name" value="Fdx_antiC-bd_sf"/>
</dbReference>
<sequence length="765" mass="87275">MKVSYNWLKEFVDIPVSSFELAEKFTLSGLEVESIINTQDACFDSIVGKILSRQPLPNNLYLLVVDIGKKQLSIVTSDYHLDIGDKVGVAQAGTNFNGIVKEKKFGKYISEGFLLSASELGLEETSNNVFVLDSSFEVGTKLKDLEVFNDFIFDISITPNRADCLSILGIAREVSIYYNKPIKLKECQIIKEDNKFSVILDKDCPSYIASNLKVNITSSCFDIRQKLIKCGVRPINNVVDITNYCMLALGQPMHAFDKDKIGNKIIVRNAFKKERIVALNDVEYELEDDLVISDDKKAIAIAGIMGGRDSQIDENTTNIILECAYFVPERIRKTSKKLKLSSESSYRFERGIDPNLNEYATYFAIDLLKQYANAEVVGITKNITKKAPIEVTFTVDEINNFLGSKYEKKKFYQIGFEIKETPSNLVAIVPTYRIDIENMEDIAEEIARIDGYDKLPSTKPCMSINCEPVKDKKDSIRLLLKSNGLFEAINYSFIDGHLLSKLTNSSNLLYLKNPLTQEQNCMRNTLFLGLMENLVFNLNHNIKSVALFEIGKIFDLENESNALGIILHGFKPINWYTQKNLFDFYDIKGLFEAIFGLFECNIEFKNQELAFMHPKKTLAVYNNGNYIGFFGEIHPNVYDIFEIKFLKSGVLYGEILIDSFDRFKSFHYKSLPKFPIVVRDLNIVVDKSERVDEIKSTISNFEFVYKVNLIDVYDMANKKSLNFRIELYSQEKTLSDEDIEKLINEIFLSLKDKFKAAIRGKENGL</sequence>
<evidence type="ECO:0000256" key="3">
    <source>
        <dbReference type="ARBA" id="ARBA00011209"/>
    </source>
</evidence>
<dbReference type="InterPro" id="IPR020825">
    <property type="entry name" value="Phe-tRNA_synthase-like_B3/B4"/>
</dbReference>
<dbReference type="InterPro" id="IPR005147">
    <property type="entry name" value="tRNA_synthase_B5-dom"/>
</dbReference>
<reference evidence="20" key="1">
    <citation type="submission" date="2016-10" db="EMBL/GenBank/DDBJ databases">
        <authorList>
            <person name="Varghese N."/>
            <person name="Submissions S."/>
        </authorList>
    </citation>
    <scope>NUCLEOTIDE SEQUENCE [LARGE SCALE GENOMIC DNA]</scope>
    <source>
        <strain evidence="20">DSM 8415</strain>
    </source>
</reference>
<accession>A0A1G6KU41</accession>
<evidence type="ECO:0000256" key="11">
    <source>
        <dbReference type="ARBA" id="ARBA00022917"/>
    </source>
</evidence>
<comment type="cofactor">
    <cofactor evidence="14">
        <name>Mg(2+)</name>
        <dbReference type="ChEBI" id="CHEBI:18420"/>
    </cofactor>
    <text evidence="14">Binds 2 magnesium ions per tetramer.</text>
</comment>
<evidence type="ECO:0000256" key="5">
    <source>
        <dbReference type="ARBA" id="ARBA00022598"/>
    </source>
</evidence>
<dbReference type="NCBIfam" id="TIGR00472">
    <property type="entry name" value="pheT_bact"/>
    <property type="match status" value="1"/>
</dbReference>
<dbReference type="InterPro" id="IPR041616">
    <property type="entry name" value="PheRS_beta_core"/>
</dbReference>
<dbReference type="SMART" id="SM00896">
    <property type="entry name" value="FDX-ACB"/>
    <property type="match status" value="1"/>
</dbReference>
<evidence type="ECO:0000259" key="16">
    <source>
        <dbReference type="PROSITE" id="PS50886"/>
    </source>
</evidence>
<keyword evidence="5 14" id="KW-0436">Ligase</keyword>
<feature type="binding site" evidence="14">
    <location>
        <position position="445"/>
    </location>
    <ligand>
        <name>Mg(2+)</name>
        <dbReference type="ChEBI" id="CHEBI:18420"/>
        <note>shared with alpha subunit</note>
    </ligand>
</feature>
<evidence type="ECO:0000256" key="2">
    <source>
        <dbReference type="ARBA" id="ARBA00008653"/>
    </source>
</evidence>
<keyword evidence="20" id="KW-1185">Reference proteome</keyword>
<dbReference type="PANTHER" id="PTHR10947">
    <property type="entry name" value="PHENYLALANYL-TRNA SYNTHETASE BETA CHAIN AND LEUCINE-RICH REPEAT-CONTAINING PROTEIN 47"/>
    <property type="match status" value="1"/>
</dbReference>
<dbReference type="Pfam" id="PF03147">
    <property type="entry name" value="FDX-ACB"/>
    <property type="match status" value="1"/>
</dbReference>
<name>A0A1G6KU41_9BACT</name>
<evidence type="ECO:0000256" key="4">
    <source>
        <dbReference type="ARBA" id="ARBA00022555"/>
    </source>
</evidence>
<evidence type="ECO:0000256" key="15">
    <source>
        <dbReference type="PROSITE-ProRule" id="PRU00209"/>
    </source>
</evidence>
<evidence type="ECO:0000256" key="6">
    <source>
        <dbReference type="ARBA" id="ARBA00022723"/>
    </source>
</evidence>
<dbReference type="GO" id="GO:0000049">
    <property type="term" value="F:tRNA binding"/>
    <property type="evidence" value="ECO:0007669"/>
    <property type="project" value="UniProtKB-UniRule"/>
</dbReference>
<evidence type="ECO:0000256" key="1">
    <source>
        <dbReference type="ARBA" id="ARBA00004496"/>
    </source>
</evidence>
<comment type="subcellular location">
    <subcellularLocation>
        <location evidence="1 14">Cytoplasm</location>
    </subcellularLocation>
</comment>
<dbReference type="InterPro" id="IPR005121">
    <property type="entry name" value="Fdx_antiC-bd"/>
</dbReference>
<evidence type="ECO:0000313" key="20">
    <source>
        <dbReference type="Proteomes" id="UP000199411"/>
    </source>
</evidence>
<dbReference type="GO" id="GO:0005524">
    <property type="term" value="F:ATP binding"/>
    <property type="evidence" value="ECO:0007669"/>
    <property type="project" value="UniProtKB-UniRule"/>
</dbReference>
<gene>
    <name evidence="14" type="primary">pheT</name>
    <name evidence="19" type="ORF">SAMN05660835_00677</name>
</gene>
<dbReference type="InterPro" id="IPR004532">
    <property type="entry name" value="Phe-tRNA-ligase_IIc_bsu_bact"/>
</dbReference>
<evidence type="ECO:0000256" key="13">
    <source>
        <dbReference type="ARBA" id="ARBA00049255"/>
    </source>
</evidence>
<protein>
    <recommendedName>
        <fullName evidence="14">Phenylalanine--tRNA ligase beta subunit</fullName>
        <ecNumber evidence="14">6.1.1.20</ecNumber>
    </recommendedName>
    <alternativeName>
        <fullName evidence="14">Phenylalanyl-tRNA synthetase beta subunit</fullName>
        <shortName evidence="14">PheRS</shortName>
    </alternativeName>
</protein>
<evidence type="ECO:0000259" key="17">
    <source>
        <dbReference type="PROSITE" id="PS51447"/>
    </source>
</evidence>
<dbReference type="SUPFAM" id="SSF55681">
    <property type="entry name" value="Class II aaRS and biotin synthetases"/>
    <property type="match status" value="1"/>
</dbReference>
<keyword evidence="6 14" id="KW-0479">Metal-binding</keyword>
<evidence type="ECO:0000256" key="10">
    <source>
        <dbReference type="ARBA" id="ARBA00022884"/>
    </source>
</evidence>
<dbReference type="Gene3D" id="3.50.40.10">
    <property type="entry name" value="Phenylalanyl-trna Synthetase, Chain B, domain 3"/>
    <property type="match status" value="1"/>
</dbReference>
<dbReference type="GO" id="GO:0009328">
    <property type="term" value="C:phenylalanine-tRNA ligase complex"/>
    <property type="evidence" value="ECO:0007669"/>
    <property type="project" value="TreeGrafter"/>
</dbReference>
<dbReference type="EC" id="6.1.1.20" evidence="14"/>
<evidence type="ECO:0000259" key="18">
    <source>
        <dbReference type="PROSITE" id="PS51483"/>
    </source>
</evidence>
<evidence type="ECO:0000256" key="7">
    <source>
        <dbReference type="ARBA" id="ARBA00022741"/>
    </source>
</evidence>
<evidence type="ECO:0000313" key="19">
    <source>
        <dbReference type="EMBL" id="SDC33886.1"/>
    </source>
</evidence>
<dbReference type="Pfam" id="PF17759">
    <property type="entry name" value="tRNA_synthFbeta"/>
    <property type="match status" value="1"/>
</dbReference>
<evidence type="ECO:0000256" key="14">
    <source>
        <dbReference type="HAMAP-Rule" id="MF_00283"/>
    </source>
</evidence>
<dbReference type="InterPro" id="IPR045864">
    <property type="entry name" value="aa-tRNA-synth_II/BPL/LPL"/>
</dbReference>
<organism evidence="19 20">
    <name type="scientific">Desulfurella multipotens</name>
    <dbReference type="NCBI Taxonomy" id="79269"/>
    <lineage>
        <taxon>Bacteria</taxon>
        <taxon>Pseudomonadati</taxon>
        <taxon>Campylobacterota</taxon>
        <taxon>Desulfurellia</taxon>
        <taxon>Desulfurellales</taxon>
        <taxon>Desulfurellaceae</taxon>
        <taxon>Desulfurella</taxon>
    </lineage>
</organism>
<proteinExistence type="inferred from homology"/>
<dbReference type="EMBL" id="FMYU01000004">
    <property type="protein sequence ID" value="SDC33886.1"/>
    <property type="molecule type" value="Genomic_DNA"/>
</dbReference>
<comment type="catalytic activity">
    <reaction evidence="13 14">
        <text>tRNA(Phe) + L-phenylalanine + ATP = L-phenylalanyl-tRNA(Phe) + AMP + diphosphate + H(+)</text>
        <dbReference type="Rhea" id="RHEA:19413"/>
        <dbReference type="Rhea" id="RHEA-COMP:9668"/>
        <dbReference type="Rhea" id="RHEA-COMP:9699"/>
        <dbReference type="ChEBI" id="CHEBI:15378"/>
        <dbReference type="ChEBI" id="CHEBI:30616"/>
        <dbReference type="ChEBI" id="CHEBI:33019"/>
        <dbReference type="ChEBI" id="CHEBI:58095"/>
        <dbReference type="ChEBI" id="CHEBI:78442"/>
        <dbReference type="ChEBI" id="CHEBI:78531"/>
        <dbReference type="ChEBI" id="CHEBI:456215"/>
        <dbReference type="EC" id="6.1.1.20"/>
    </reaction>
</comment>
<feature type="binding site" evidence="14">
    <location>
        <position position="444"/>
    </location>
    <ligand>
        <name>Mg(2+)</name>
        <dbReference type="ChEBI" id="CHEBI:18420"/>
        <note>shared with alpha subunit</note>
    </ligand>
</feature>
<dbReference type="InterPro" id="IPR002547">
    <property type="entry name" value="tRNA-bd_dom"/>
</dbReference>
<dbReference type="Pfam" id="PF01588">
    <property type="entry name" value="tRNA_bind"/>
    <property type="match status" value="1"/>
</dbReference>
<dbReference type="HAMAP" id="MF_00283">
    <property type="entry name" value="Phe_tRNA_synth_beta1"/>
    <property type="match status" value="1"/>
</dbReference>
<dbReference type="InterPro" id="IPR009061">
    <property type="entry name" value="DNA-bd_dom_put_sf"/>
</dbReference>
<comment type="similarity">
    <text evidence="2 14">Belongs to the phenylalanyl-tRNA synthetase beta subunit family. Type 1 subfamily.</text>
</comment>
<keyword evidence="10 15" id="KW-0694">RNA-binding</keyword>
<keyword evidence="9 14" id="KW-0460">Magnesium</keyword>
<dbReference type="RefSeq" id="WP_092128137.1">
    <property type="nucleotide sequence ID" value="NZ_FMYU01000004.1"/>
</dbReference>
<dbReference type="GO" id="GO:0000287">
    <property type="term" value="F:magnesium ion binding"/>
    <property type="evidence" value="ECO:0007669"/>
    <property type="project" value="UniProtKB-UniRule"/>
</dbReference>
<keyword evidence="14" id="KW-0963">Cytoplasm</keyword>
<dbReference type="Gene3D" id="3.30.70.380">
    <property type="entry name" value="Ferrodoxin-fold anticodon-binding domain"/>
    <property type="match status" value="1"/>
</dbReference>
<dbReference type="SMART" id="SM00874">
    <property type="entry name" value="B5"/>
    <property type="match status" value="1"/>
</dbReference>
<keyword evidence="7 14" id="KW-0547">Nucleotide-binding</keyword>
<evidence type="ECO:0000256" key="9">
    <source>
        <dbReference type="ARBA" id="ARBA00022842"/>
    </source>
</evidence>
<feature type="binding site" evidence="14">
    <location>
        <position position="435"/>
    </location>
    <ligand>
        <name>Mg(2+)</name>
        <dbReference type="ChEBI" id="CHEBI:18420"/>
        <note>shared with alpha subunit</note>
    </ligand>
</feature>
<dbReference type="SMART" id="SM00873">
    <property type="entry name" value="B3_4"/>
    <property type="match status" value="1"/>
</dbReference>
<feature type="domain" description="TRNA-binding" evidence="16">
    <location>
        <begin position="39"/>
        <end position="143"/>
    </location>
</feature>
<dbReference type="Gene3D" id="3.30.56.10">
    <property type="match status" value="2"/>
</dbReference>
<dbReference type="InterPro" id="IPR012340">
    <property type="entry name" value="NA-bd_OB-fold"/>
</dbReference>
<dbReference type="Pfam" id="PF03483">
    <property type="entry name" value="B3_4"/>
    <property type="match status" value="1"/>
</dbReference>
<dbReference type="InterPro" id="IPR005146">
    <property type="entry name" value="B3/B4_tRNA-bd"/>
</dbReference>
<dbReference type="OrthoDB" id="9805455at2"/>
<dbReference type="GO" id="GO:0006432">
    <property type="term" value="P:phenylalanyl-tRNA aminoacylation"/>
    <property type="evidence" value="ECO:0007669"/>
    <property type="project" value="UniProtKB-UniRule"/>
</dbReference>
<keyword evidence="12 14" id="KW-0030">Aminoacyl-tRNA synthetase</keyword>
<dbReference type="SUPFAM" id="SSF46955">
    <property type="entry name" value="Putative DNA-binding domain"/>
    <property type="match status" value="1"/>
</dbReference>
<dbReference type="InterPro" id="IPR045060">
    <property type="entry name" value="Phe-tRNA-ligase_IIc_bsu"/>
</dbReference>
<dbReference type="AlphaFoldDB" id="A0A1G6KU41"/>
<evidence type="ECO:0000256" key="12">
    <source>
        <dbReference type="ARBA" id="ARBA00023146"/>
    </source>
</evidence>
<dbReference type="Gene3D" id="2.40.50.140">
    <property type="entry name" value="Nucleic acid-binding proteins"/>
    <property type="match status" value="1"/>
</dbReference>
<dbReference type="PROSITE" id="PS51447">
    <property type="entry name" value="FDX_ACB"/>
    <property type="match status" value="1"/>
</dbReference>
<dbReference type="Pfam" id="PF03484">
    <property type="entry name" value="B5"/>
    <property type="match status" value="1"/>
</dbReference>
<dbReference type="Gene3D" id="3.30.930.10">
    <property type="entry name" value="Bira Bifunctional Protein, Domain 2"/>
    <property type="match status" value="1"/>
</dbReference>
<dbReference type="PROSITE" id="PS51483">
    <property type="entry name" value="B5"/>
    <property type="match status" value="1"/>
</dbReference>
<dbReference type="SUPFAM" id="SSF56037">
    <property type="entry name" value="PheT/TilS domain"/>
    <property type="match status" value="1"/>
</dbReference>
<keyword evidence="11 14" id="KW-0648">Protein biosynthesis</keyword>
<feature type="domain" description="B5" evidence="18">
    <location>
        <begin position="386"/>
        <end position="457"/>
    </location>
</feature>
<feature type="binding site" evidence="14">
    <location>
        <position position="441"/>
    </location>
    <ligand>
        <name>Mg(2+)</name>
        <dbReference type="ChEBI" id="CHEBI:18420"/>
        <note>shared with alpha subunit</note>
    </ligand>
</feature>
<dbReference type="Proteomes" id="UP000199411">
    <property type="component" value="Unassembled WGS sequence"/>
</dbReference>
<comment type="subunit">
    <text evidence="3 14">Tetramer of two alpha and two beta subunits.</text>
</comment>
<dbReference type="SUPFAM" id="SSF50249">
    <property type="entry name" value="Nucleic acid-binding proteins"/>
    <property type="match status" value="1"/>
</dbReference>